<evidence type="ECO:0000256" key="7">
    <source>
        <dbReference type="ARBA" id="ARBA00023180"/>
    </source>
</evidence>
<keyword evidence="7" id="KW-0325">Glycoprotein</keyword>
<organism evidence="9 10">
    <name type="scientific">Rhodnius prolixus</name>
    <name type="common">Triatomid bug</name>
    <dbReference type="NCBI Taxonomy" id="13249"/>
    <lineage>
        <taxon>Eukaryota</taxon>
        <taxon>Metazoa</taxon>
        <taxon>Ecdysozoa</taxon>
        <taxon>Arthropoda</taxon>
        <taxon>Hexapoda</taxon>
        <taxon>Insecta</taxon>
        <taxon>Pterygota</taxon>
        <taxon>Neoptera</taxon>
        <taxon>Paraneoptera</taxon>
        <taxon>Hemiptera</taxon>
        <taxon>Heteroptera</taxon>
        <taxon>Panheteroptera</taxon>
        <taxon>Cimicomorpha</taxon>
        <taxon>Reduviidae</taxon>
        <taxon>Triatominae</taxon>
        <taxon>Rhodnius</taxon>
    </lineage>
</organism>
<dbReference type="EMBL" id="ACPB03008756">
    <property type="status" value="NOT_ANNOTATED_CDS"/>
    <property type="molecule type" value="Genomic_DNA"/>
</dbReference>
<dbReference type="EnsemblMetazoa" id="RPRC011920-RA">
    <property type="protein sequence ID" value="RPRC011920-PA"/>
    <property type="gene ID" value="RPRC011920"/>
</dbReference>
<sequence length="90" mass="9789">MAGPVSLMSYNAPRGDSELEDLSYDGYLDSGIMKGGLGQLVDGVYGSDDFLLEAREPSSGPEEANIFVEMLAKKTSSCFYLTDYLPKLNH</sequence>
<keyword evidence="10" id="KW-1185">Reference proteome</keyword>
<feature type="domain" description="Discoidin" evidence="8">
    <location>
        <begin position="7"/>
        <end position="55"/>
    </location>
</feature>
<accession>T1I6J9</accession>
<dbReference type="Pfam" id="PF21114">
    <property type="entry name" value="DDR1-2_DS-like"/>
    <property type="match status" value="1"/>
</dbReference>
<keyword evidence="2" id="KW-0812">Transmembrane</keyword>
<evidence type="ECO:0000256" key="1">
    <source>
        <dbReference type="ARBA" id="ARBA00004479"/>
    </source>
</evidence>
<evidence type="ECO:0000313" key="10">
    <source>
        <dbReference type="Proteomes" id="UP000015103"/>
    </source>
</evidence>
<evidence type="ECO:0000256" key="4">
    <source>
        <dbReference type="ARBA" id="ARBA00022989"/>
    </source>
</evidence>
<keyword evidence="4" id="KW-1133">Transmembrane helix</keyword>
<evidence type="ECO:0000256" key="6">
    <source>
        <dbReference type="ARBA" id="ARBA00023157"/>
    </source>
</evidence>
<keyword evidence="3" id="KW-0732">Signal</keyword>
<dbReference type="VEuPathDB" id="VectorBase:RPRC011920"/>
<comment type="subcellular location">
    <subcellularLocation>
        <location evidence="1">Membrane</location>
        <topology evidence="1">Single-pass type I membrane protein</topology>
    </subcellularLocation>
</comment>
<evidence type="ECO:0000313" key="9">
    <source>
        <dbReference type="EnsemblMetazoa" id="RPRC011920-PA"/>
    </source>
</evidence>
<dbReference type="HOGENOM" id="CLU_2443575_0_0_1"/>
<protein>
    <recommendedName>
        <fullName evidence="8">Discoidin domain-containing protein</fullName>
    </recommendedName>
</protein>
<dbReference type="InParanoid" id="T1I6J9"/>
<keyword evidence="5" id="KW-0472">Membrane</keyword>
<name>T1I6J9_RHOPR</name>
<dbReference type="AlphaFoldDB" id="T1I6J9"/>
<evidence type="ECO:0000256" key="5">
    <source>
        <dbReference type="ARBA" id="ARBA00023136"/>
    </source>
</evidence>
<dbReference type="Proteomes" id="UP000015103">
    <property type="component" value="Unassembled WGS sequence"/>
</dbReference>
<dbReference type="GO" id="GO:0016020">
    <property type="term" value="C:membrane"/>
    <property type="evidence" value="ECO:0007669"/>
    <property type="project" value="UniProtKB-SubCell"/>
</dbReference>
<proteinExistence type="predicted"/>
<dbReference type="Gene3D" id="2.60.120.1190">
    <property type="match status" value="1"/>
</dbReference>
<dbReference type="EMBL" id="ACPB03008757">
    <property type="status" value="NOT_ANNOTATED_CDS"/>
    <property type="molecule type" value="Genomic_DNA"/>
</dbReference>
<evidence type="ECO:0000259" key="8">
    <source>
        <dbReference type="Pfam" id="PF21114"/>
    </source>
</evidence>
<keyword evidence="6" id="KW-1015">Disulfide bond</keyword>
<reference evidence="9" key="1">
    <citation type="submission" date="2015-05" db="UniProtKB">
        <authorList>
            <consortium name="EnsemblMetazoa"/>
        </authorList>
    </citation>
    <scope>IDENTIFICATION</scope>
</reference>
<evidence type="ECO:0000256" key="3">
    <source>
        <dbReference type="ARBA" id="ARBA00022729"/>
    </source>
</evidence>
<dbReference type="InterPro" id="IPR048525">
    <property type="entry name" value="DDR1-2_DS-like"/>
</dbReference>
<evidence type="ECO:0000256" key="2">
    <source>
        <dbReference type="ARBA" id="ARBA00022692"/>
    </source>
</evidence>